<dbReference type="Proteomes" id="UP000078550">
    <property type="component" value="Unassembled WGS sequence"/>
</dbReference>
<feature type="compositionally biased region" description="Polar residues" evidence="1">
    <location>
        <begin position="255"/>
        <end position="272"/>
    </location>
</feature>
<organism evidence="4 5">
    <name type="scientific">Plasmodium ovale wallikeri</name>
    <dbReference type="NCBI Taxonomy" id="864142"/>
    <lineage>
        <taxon>Eukaryota</taxon>
        <taxon>Sar</taxon>
        <taxon>Alveolata</taxon>
        <taxon>Apicomplexa</taxon>
        <taxon>Aconoidasida</taxon>
        <taxon>Haemosporida</taxon>
        <taxon>Plasmodiidae</taxon>
        <taxon>Plasmodium</taxon>
        <taxon>Plasmodium (Plasmodium)</taxon>
    </lineage>
</organism>
<feature type="region of interest" description="Disordered" evidence="1">
    <location>
        <begin position="537"/>
        <end position="563"/>
    </location>
</feature>
<keyword evidence="2" id="KW-1133">Transmembrane helix</keyword>
<dbReference type="InterPro" id="IPR024288">
    <property type="entry name" value="SICA_C"/>
</dbReference>
<feature type="region of interest" description="Disordered" evidence="1">
    <location>
        <begin position="463"/>
        <end position="492"/>
    </location>
</feature>
<dbReference type="AlphaFoldDB" id="A0A1A9ARY7"/>
<gene>
    <name evidence="4" type="ORF">POVWA2_089360</name>
</gene>
<feature type="domain" description="Schizont-infected cell agglutination C-terminal" evidence="3">
    <location>
        <begin position="669"/>
        <end position="722"/>
    </location>
</feature>
<evidence type="ECO:0000313" key="4">
    <source>
        <dbReference type="EMBL" id="SBT58929.1"/>
    </source>
</evidence>
<evidence type="ECO:0000313" key="5">
    <source>
        <dbReference type="Proteomes" id="UP000078550"/>
    </source>
</evidence>
<evidence type="ECO:0000256" key="1">
    <source>
        <dbReference type="SAM" id="MobiDB-lite"/>
    </source>
</evidence>
<feature type="compositionally biased region" description="Polar residues" evidence="1">
    <location>
        <begin position="537"/>
        <end position="548"/>
    </location>
</feature>
<sequence>MEEIPIGTFTNYISLDIENLIHTYGHKTCGLMHKEVCDGINSIITKGKKHVLKNKQAHVKKQFNSIWESEKKRFFDGIFRDLGYKNVCFPRQLKSDSIVNDLISKFIKFCKELDDRRPEAIKKGNYAVCKDYDTWINQQKTQFQRDYLEKVRIINNSREVLKAFRTKLNSENFDPHHIYNSKLDCNQIHGIPKIPKHTHRGSSIVSTQKPIVPSTGHGRHKVDASSLPAKEVGKPKKNENVHHPEATTSHKDNSHAQSPPDSSQSKIQTTSVSPPLPSPASETAPEPPRLPPVLPVTKPAVVQPTPLVPHIVLQPENKFPAPVPTLVQTPVTTLAQTPVTTSAQDTVTTSAQDTVTTSAQDTVNTTSQDTANTTDQDTNKTSGTIPIPVTVATQATAIVTTSSQVTALFPAPAQSKDSTVLSLPTTTTSTTTITVPTVAITATSHETTNTVTSTNTVASTIPIKEITQDGLNPKSSDHSKSSSPDPVISTNLDDAGIASIDSQLAVLPTLTPDTRGNTKTNAILSKPITAADIQIRTSPKNMTPQSKGAQLPKDTRKNDEPVTATEEFPPLTNIIPTILIIFTTFTIFFLLYKYTLLGLFLGRRKRKRKTDLRRIFLIPEEHTYKTTHKIIYESNDNNLGDQILENDAYIKMLKINKYQKAIQKKKKKKKNTLIEVHMEVLEECKKDEWEFHKGDFLEICLRGFISEENETFSNLPIYELTVNNIKNEKTIEDIQKEEILWKNWIENDRSILEEWKKEVWFQILKNEWKKEQKIYQEKIHNLESNIFKEELQIESIVSQKDVWKQWISKQATLIDAFMQKDWFNSLLNEQYNEKDNYGIKDSNDVSFTNSTGIENEKIYYEHYKKIYIIEKIMIQIHMMVLEECIKECIITNKELCIDNIIENIHNKKNYVEKPNISKENGNDLRVSLFEEMNT</sequence>
<feature type="region of interest" description="Disordered" evidence="1">
    <location>
        <begin position="339"/>
        <end position="381"/>
    </location>
</feature>
<protein>
    <submittedName>
        <fullName evidence="4">STP1 protein</fullName>
    </submittedName>
</protein>
<keyword evidence="2" id="KW-0472">Membrane</keyword>
<accession>A0A1A9ARY7</accession>
<feature type="transmembrane region" description="Helical" evidence="2">
    <location>
        <begin position="578"/>
        <end position="601"/>
    </location>
</feature>
<feature type="compositionally biased region" description="Basic and acidic residues" evidence="1">
    <location>
        <begin position="231"/>
        <end position="254"/>
    </location>
</feature>
<proteinExistence type="predicted"/>
<feature type="region of interest" description="Disordered" evidence="1">
    <location>
        <begin position="194"/>
        <end position="297"/>
    </location>
</feature>
<feature type="compositionally biased region" description="Pro residues" evidence="1">
    <location>
        <begin position="285"/>
        <end position="294"/>
    </location>
</feature>
<dbReference type="Pfam" id="PF12879">
    <property type="entry name" value="SICA_C"/>
    <property type="match status" value="1"/>
</dbReference>
<reference evidence="5" key="1">
    <citation type="submission" date="2016-05" db="EMBL/GenBank/DDBJ databases">
        <authorList>
            <person name="Naeem Raeece"/>
        </authorList>
    </citation>
    <scope>NUCLEOTIDE SEQUENCE [LARGE SCALE GENOMIC DNA]</scope>
</reference>
<evidence type="ECO:0000256" key="2">
    <source>
        <dbReference type="SAM" id="Phobius"/>
    </source>
</evidence>
<dbReference type="EMBL" id="FLRE01002656">
    <property type="protein sequence ID" value="SBT58929.1"/>
    <property type="molecule type" value="Genomic_DNA"/>
</dbReference>
<keyword evidence="2" id="KW-0812">Transmembrane</keyword>
<name>A0A1A9ARY7_PLAOA</name>
<evidence type="ECO:0000259" key="3">
    <source>
        <dbReference type="Pfam" id="PF12879"/>
    </source>
</evidence>